<proteinExistence type="predicted"/>
<reference evidence="1 2" key="1">
    <citation type="submission" date="2021-06" db="EMBL/GenBank/DDBJ databases">
        <title>Caerostris darwini draft genome.</title>
        <authorList>
            <person name="Kono N."/>
            <person name="Arakawa K."/>
        </authorList>
    </citation>
    <scope>NUCLEOTIDE SEQUENCE [LARGE SCALE GENOMIC DNA]</scope>
</reference>
<dbReference type="Proteomes" id="UP001054837">
    <property type="component" value="Unassembled WGS sequence"/>
</dbReference>
<evidence type="ECO:0000313" key="2">
    <source>
        <dbReference type="Proteomes" id="UP001054837"/>
    </source>
</evidence>
<keyword evidence="2" id="KW-1185">Reference proteome</keyword>
<sequence length="94" mass="10674">MCQDRSNEAMMHLQKARRFQTTVTANPSSALLLCFTRSTDNNLCAPQDRCPLARLKMRSANEWVRFFRNSKSSEFNYEQRGGGVISNDNALVLG</sequence>
<dbReference type="AlphaFoldDB" id="A0AAV4SRM6"/>
<name>A0AAV4SRM6_9ARAC</name>
<organism evidence="1 2">
    <name type="scientific">Caerostris darwini</name>
    <dbReference type="NCBI Taxonomy" id="1538125"/>
    <lineage>
        <taxon>Eukaryota</taxon>
        <taxon>Metazoa</taxon>
        <taxon>Ecdysozoa</taxon>
        <taxon>Arthropoda</taxon>
        <taxon>Chelicerata</taxon>
        <taxon>Arachnida</taxon>
        <taxon>Araneae</taxon>
        <taxon>Araneomorphae</taxon>
        <taxon>Entelegynae</taxon>
        <taxon>Araneoidea</taxon>
        <taxon>Araneidae</taxon>
        <taxon>Caerostris</taxon>
    </lineage>
</organism>
<dbReference type="EMBL" id="BPLQ01008329">
    <property type="protein sequence ID" value="GIY36589.1"/>
    <property type="molecule type" value="Genomic_DNA"/>
</dbReference>
<protein>
    <submittedName>
        <fullName evidence="1">Uncharacterized protein</fullName>
    </submittedName>
</protein>
<gene>
    <name evidence="1" type="ORF">CDAR_111061</name>
</gene>
<evidence type="ECO:0000313" key="1">
    <source>
        <dbReference type="EMBL" id="GIY36589.1"/>
    </source>
</evidence>
<accession>A0AAV4SRM6</accession>
<comment type="caution">
    <text evidence="1">The sequence shown here is derived from an EMBL/GenBank/DDBJ whole genome shotgun (WGS) entry which is preliminary data.</text>
</comment>